<protein>
    <recommendedName>
        <fullName evidence="4">DUF2884 domain-containing protein</fullName>
    </recommendedName>
</protein>
<evidence type="ECO:0008006" key="4">
    <source>
        <dbReference type="Google" id="ProtNLM"/>
    </source>
</evidence>
<accession>A0A432ZHV0</accession>
<reference evidence="2 3" key="1">
    <citation type="journal article" date="2011" name="Front. Microbiol.">
        <title>Genomic signatures of strain selection and enhancement in Bacillus atrophaeus var. globigii, a historical biowarfare simulant.</title>
        <authorList>
            <person name="Gibbons H.S."/>
            <person name="Broomall S.M."/>
            <person name="McNew L.A."/>
            <person name="Daligault H."/>
            <person name="Chapman C."/>
            <person name="Bruce D."/>
            <person name="Karavis M."/>
            <person name="Krepps M."/>
            <person name="McGregor P.A."/>
            <person name="Hong C."/>
            <person name="Park K.H."/>
            <person name="Akmal A."/>
            <person name="Feldman A."/>
            <person name="Lin J.S."/>
            <person name="Chang W.E."/>
            <person name="Higgs B.W."/>
            <person name="Demirev P."/>
            <person name="Lindquist J."/>
            <person name="Liem A."/>
            <person name="Fochler E."/>
            <person name="Read T.D."/>
            <person name="Tapia R."/>
            <person name="Johnson S."/>
            <person name="Bishop-Lilly K.A."/>
            <person name="Detter C."/>
            <person name="Han C."/>
            <person name="Sozhamannan S."/>
            <person name="Rosenzweig C.N."/>
            <person name="Skowronski E.W."/>
        </authorList>
    </citation>
    <scope>NUCLEOTIDE SEQUENCE [LARGE SCALE GENOMIC DNA]</scope>
    <source>
        <strain evidence="2 3">PIT1</strain>
    </source>
</reference>
<dbReference type="EMBL" id="PIQG01000003">
    <property type="protein sequence ID" value="RUO76852.1"/>
    <property type="molecule type" value="Genomic_DNA"/>
</dbReference>
<evidence type="ECO:0000313" key="2">
    <source>
        <dbReference type="EMBL" id="RUO76852.1"/>
    </source>
</evidence>
<dbReference type="InterPro" id="IPR021307">
    <property type="entry name" value="DUF2884"/>
</dbReference>
<sequence length="257" mass="28343">MKTVIASALLLASSGAYAHNSCDAELQGGLKIAENSIEFYQDEVLVYQINDQSTLWVDGKKVNLTSAQQALVEDYSTRIHAMVPAVKNIVMDGIDLATDGINLAFTELMGEGSQITAALNTELETIRTEINAKFASQEGIYINHDGEDFLGDDFEQRIEQAVEKTMTQSIGSLLVMVGKEMMLSGGDADAFERRMEEFSQTIEAEVEKRAAAIEGRADNICRAVAKIDEVEDAMRQQIEALRDYDMITVRLESDKKA</sequence>
<evidence type="ECO:0000313" key="3">
    <source>
        <dbReference type="Proteomes" id="UP000288279"/>
    </source>
</evidence>
<keyword evidence="3" id="KW-1185">Reference proteome</keyword>
<gene>
    <name evidence="2" type="ORF">CWI83_08005</name>
</gene>
<proteinExistence type="predicted"/>
<organism evidence="2 3">
    <name type="scientific">Pseudidiomarina taiwanensis</name>
    <dbReference type="NCBI Taxonomy" id="337250"/>
    <lineage>
        <taxon>Bacteria</taxon>
        <taxon>Pseudomonadati</taxon>
        <taxon>Pseudomonadota</taxon>
        <taxon>Gammaproteobacteria</taxon>
        <taxon>Alteromonadales</taxon>
        <taxon>Idiomarinaceae</taxon>
        <taxon>Pseudidiomarina</taxon>
    </lineage>
</organism>
<dbReference type="Pfam" id="PF11101">
    <property type="entry name" value="DUF2884"/>
    <property type="match status" value="1"/>
</dbReference>
<feature type="signal peptide" evidence="1">
    <location>
        <begin position="1"/>
        <end position="18"/>
    </location>
</feature>
<dbReference type="Proteomes" id="UP000288279">
    <property type="component" value="Unassembled WGS sequence"/>
</dbReference>
<dbReference type="OrthoDB" id="6397557at2"/>
<keyword evidence="1" id="KW-0732">Signal</keyword>
<evidence type="ECO:0000256" key="1">
    <source>
        <dbReference type="SAM" id="SignalP"/>
    </source>
</evidence>
<name>A0A432ZHV0_9GAMM</name>
<comment type="caution">
    <text evidence="2">The sequence shown here is derived from an EMBL/GenBank/DDBJ whole genome shotgun (WGS) entry which is preliminary data.</text>
</comment>
<dbReference type="RefSeq" id="WP_126827878.1">
    <property type="nucleotide sequence ID" value="NZ_PIQG01000003.1"/>
</dbReference>
<dbReference type="AlphaFoldDB" id="A0A432ZHV0"/>
<feature type="chain" id="PRO_5019485700" description="DUF2884 domain-containing protein" evidence="1">
    <location>
        <begin position="19"/>
        <end position="257"/>
    </location>
</feature>